<evidence type="ECO:0000313" key="3">
    <source>
        <dbReference type="Proteomes" id="UP001364224"/>
    </source>
</evidence>
<dbReference type="Pfam" id="PF00144">
    <property type="entry name" value="Beta-lactamase"/>
    <property type="match status" value="1"/>
</dbReference>
<protein>
    <submittedName>
        <fullName evidence="2">CubicO group peptidase (Beta-lactamase class C family)</fullName>
    </submittedName>
</protein>
<dbReference type="SUPFAM" id="SSF56601">
    <property type="entry name" value="beta-lactamase/transpeptidase-like"/>
    <property type="match status" value="1"/>
</dbReference>
<dbReference type="Gene3D" id="3.40.710.10">
    <property type="entry name" value="DD-peptidase/beta-lactamase superfamily"/>
    <property type="match status" value="1"/>
</dbReference>
<evidence type="ECO:0000259" key="1">
    <source>
        <dbReference type="Pfam" id="PF00144"/>
    </source>
</evidence>
<dbReference type="InterPro" id="IPR050789">
    <property type="entry name" value="Diverse_Enzym_Activities"/>
</dbReference>
<gene>
    <name evidence="2" type="ORF">V1286_003734</name>
</gene>
<dbReference type="EMBL" id="JAZHRV010000001">
    <property type="protein sequence ID" value="MEH2556205.1"/>
    <property type="molecule type" value="Genomic_DNA"/>
</dbReference>
<organism evidence="2 3">
    <name type="scientific">Bradyrhizobium algeriense</name>
    <dbReference type="NCBI Taxonomy" id="634784"/>
    <lineage>
        <taxon>Bacteria</taxon>
        <taxon>Pseudomonadati</taxon>
        <taxon>Pseudomonadota</taxon>
        <taxon>Alphaproteobacteria</taxon>
        <taxon>Hyphomicrobiales</taxon>
        <taxon>Nitrobacteraceae</taxon>
        <taxon>Bradyrhizobium</taxon>
    </lineage>
</organism>
<dbReference type="InterPro" id="IPR001466">
    <property type="entry name" value="Beta-lactam-related"/>
</dbReference>
<name>A0ABU8BCK4_9BRAD</name>
<accession>A0ABU8BCK4</accession>
<dbReference type="PANTHER" id="PTHR43283">
    <property type="entry name" value="BETA-LACTAMASE-RELATED"/>
    <property type="match status" value="1"/>
</dbReference>
<comment type="caution">
    <text evidence="2">The sequence shown here is derived from an EMBL/GenBank/DDBJ whole genome shotgun (WGS) entry which is preliminary data.</text>
</comment>
<dbReference type="InterPro" id="IPR012338">
    <property type="entry name" value="Beta-lactam/transpept-like"/>
</dbReference>
<dbReference type="Proteomes" id="UP001364224">
    <property type="component" value="Unassembled WGS sequence"/>
</dbReference>
<sequence length="548" mass="60050">MGGSLRERLCRRSDILRREGRSILRYASGYIDVLHAQQLNQTITVRFAGAIMNKRLLATILVVLTDTAATAQAPDALIARAKSFELDTPYVPPPGDPLTHHAAGFAKVMCSAVFMTGLAPDFAAENVGFFTAPYRQREKLGKPVIDRANKEVHVTLPNGVTRTAKQLGSQGCVTFPIGESAMNFKPVAVKSRLPDPATQLWPMGDMLPQDPLPAEIDTGKLRAAVNAAFQPAEALTAAFVVTWKGRLIAERYAEGVTAQTPLESWSMGKSITAALLGVLVKAGVYDLDQPAPIPEWQTPGDPRAKIRIADLLHMSSGLRIRAPQDPDYDPTGPYPDHVYLYTGGIDSFHYAATRPLQWPPNTIGRYRNTDPVLINYLIRLGVEKSGDEYLSFPQRVLFDKLGIRTMVIETDPFGNFLGQGYEVGSGRDWARLGNLFLQGGVWNGERILPEGYTTFVSTLAPAWAADNRPIYGAFFWLNGDGQYPVPRDAYYMAGAGWQTTLIIPSHDLVVVRLGHYRGESYAASGFSKALALLIEAVPKAQKARAPRI</sequence>
<evidence type="ECO:0000313" key="2">
    <source>
        <dbReference type="EMBL" id="MEH2556205.1"/>
    </source>
</evidence>
<reference evidence="2 3" key="1">
    <citation type="submission" date="2024-02" db="EMBL/GenBank/DDBJ databases">
        <title>Adaptive strategies in a cosmopolitan and abundant soil bacterium.</title>
        <authorList>
            <person name="Carini P."/>
        </authorList>
    </citation>
    <scope>NUCLEOTIDE SEQUENCE [LARGE SCALE GENOMIC DNA]</scope>
    <source>
        <strain evidence="2 3">AZCC 1608</strain>
    </source>
</reference>
<dbReference type="PANTHER" id="PTHR43283:SF7">
    <property type="entry name" value="BETA-LACTAMASE-RELATED DOMAIN-CONTAINING PROTEIN"/>
    <property type="match status" value="1"/>
</dbReference>
<dbReference type="RefSeq" id="WP_334481502.1">
    <property type="nucleotide sequence ID" value="NZ_JAZHRV010000001.1"/>
</dbReference>
<feature type="domain" description="Beta-lactamase-related" evidence="1">
    <location>
        <begin position="229"/>
        <end position="515"/>
    </location>
</feature>
<keyword evidence="3" id="KW-1185">Reference proteome</keyword>
<proteinExistence type="predicted"/>